<protein>
    <submittedName>
        <fullName evidence="1">Cyclin-U4-1</fullName>
    </submittedName>
</protein>
<organism evidence="1">
    <name type="scientific">Lygus hesperus</name>
    <name type="common">Western plant bug</name>
    <dbReference type="NCBI Taxonomy" id="30085"/>
    <lineage>
        <taxon>Eukaryota</taxon>
        <taxon>Metazoa</taxon>
        <taxon>Ecdysozoa</taxon>
        <taxon>Arthropoda</taxon>
        <taxon>Hexapoda</taxon>
        <taxon>Insecta</taxon>
        <taxon>Pterygota</taxon>
        <taxon>Neoptera</taxon>
        <taxon>Paraneoptera</taxon>
        <taxon>Hemiptera</taxon>
        <taxon>Heteroptera</taxon>
        <taxon>Panheteroptera</taxon>
        <taxon>Cimicomorpha</taxon>
        <taxon>Miridae</taxon>
        <taxon>Mirini</taxon>
        <taxon>Lygus</taxon>
    </lineage>
</organism>
<dbReference type="GO" id="GO:0019901">
    <property type="term" value="F:protein kinase binding"/>
    <property type="evidence" value="ECO:0007669"/>
    <property type="project" value="InterPro"/>
</dbReference>
<dbReference type="EMBL" id="GBHO01038017">
    <property type="protein sequence ID" value="JAG05587.1"/>
    <property type="molecule type" value="Transcribed_RNA"/>
</dbReference>
<dbReference type="PANTHER" id="PTHR15615">
    <property type="match status" value="1"/>
</dbReference>
<dbReference type="AlphaFoldDB" id="A0A0A9WAX1"/>
<name>A0A0A9WAX1_LYGHE</name>
<accession>A0A0A9WAX1</accession>
<dbReference type="Gene3D" id="1.10.472.10">
    <property type="entry name" value="Cyclin-like"/>
    <property type="match status" value="1"/>
</dbReference>
<evidence type="ECO:0000313" key="1">
    <source>
        <dbReference type="EMBL" id="JAG05587.1"/>
    </source>
</evidence>
<dbReference type="InterPro" id="IPR036915">
    <property type="entry name" value="Cyclin-like_sf"/>
</dbReference>
<proteinExistence type="predicted"/>
<gene>
    <name evidence="1" type="primary">CYCU4-1_3</name>
    <name evidence="1" type="ORF">CM83_35385</name>
</gene>
<dbReference type="SUPFAM" id="SSF47954">
    <property type="entry name" value="Cyclin-like"/>
    <property type="match status" value="1"/>
</dbReference>
<reference evidence="1" key="2">
    <citation type="submission" date="2014-07" db="EMBL/GenBank/DDBJ databases">
        <authorList>
            <person name="Hull J."/>
        </authorList>
    </citation>
    <scope>NUCLEOTIDE SEQUENCE</scope>
</reference>
<dbReference type="Pfam" id="PF08613">
    <property type="entry name" value="Cyclin"/>
    <property type="match status" value="1"/>
</dbReference>
<dbReference type="PANTHER" id="PTHR15615:SF126">
    <property type="entry name" value="CYC2-LIKE CYCLIN"/>
    <property type="match status" value="1"/>
</dbReference>
<sequence>MERVVKQNESLANGGLFVPLSYSAHIDTTNNNGTSISNQSGVNNSNHCNNNTDAEAEGMFALFRSNNPTYSYITILSRLANYTYISPSTLLAAIIYLDRLVLHCPTLLIHRRNIEKLFVTSVRIASKVVDLRSVNNKNFANVFSMSTS</sequence>
<reference evidence="1" key="1">
    <citation type="journal article" date="2014" name="PLoS ONE">
        <title>Transcriptome-Based Identification of ABC Transporters in the Western Tarnished Plant Bug Lygus hesperus.</title>
        <authorList>
            <person name="Hull J.J."/>
            <person name="Chaney K."/>
            <person name="Geib S.M."/>
            <person name="Fabrick J.A."/>
            <person name="Brent C.S."/>
            <person name="Walsh D."/>
            <person name="Lavine L.C."/>
        </authorList>
    </citation>
    <scope>NUCLEOTIDE SEQUENCE</scope>
</reference>
<dbReference type="InterPro" id="IPR013922">
    <property type="entry name" value="Cyclin_PHO80-like"/>
</dbReference>